<dbReference type="OrthoDB" id="289349at2"/>
<reference evidence="9 10" key="1">
    <citation type="submission" date="2019-02" db="EMBL/GenBank/DDBJ databases">
        <title>Deep-cultivation of Planctomycetes and their phenomic and genomic characterization uncovers novel biology.</title>
        <authorList>
            <person name="Wiegand S."/>
            <person name="Jogler M."/>
            <person name="Boedeker C."/>
            <person name="Pinto D."/>
            <person name="Vollmers J."/>
            <person name="Rivas-Marin E."/>
            <person name="Kohn T."/>
            <person name="Peeters S.H."/>
            <person name="Heuer A."/>
            <person name="Rast P."/>
            <person name="Oberbeckmann S."/>
            <person name="Bunk B."/>
            <person name="Jeske O."/>
            <person name="Meyerdierks A."/>
            <person name="Storesund J.E."/>
            <person name="Kallscheuer N."/>
            <person name="Luecker S."/>
            <person name="Lage O.M."/>
            <person name="Pohl T."/>
            <person name="Merkel B.J."/>
            <person name="Hornburger P."/>
            <person name="Mueller R.-W."/>
            <person name="Bruemmer F."/>
            <person name="Labrenz M."/>
            <person name="Spormann A.M."/>
            <person name="Op Den Camp H."/>
            <person name="Overmann J."/>
            <person name="Amann R."/>
            <person name="Jetten M.S.M."/>
            <person name="Mascher T."/>
            <person name="Medema M.H."/>
            <person name="Devos D.P."/>
            <person name="Kaster A.-K."/>
            <person name="Ovreas L."/>
            <person name="Rohde M."/>
            <person name="Galperin M.Y."/>
            <person name="Jogler C."/>
        </authorList>
    </citation>
    <scope>NUCLEOTIDE SEQUENCE [LARGE SCALE GENOMIC DNA]</scope>
    <source>
        <strain evidence="9 10">Pla144</strain>
    </source>
</reference>
<sequence length="368" mass="41385">MQAKFPTFVRLIHGVQRLSPVLTTPWWPADRLASKQRALLRILRVAATERMEAAPLVENLAAEHRFRFRRRLRLLARRLAAGTPLADALEQTPGVVSDQQQLAIRFGEQAGTLPAILTNLLERDDTTTKQTDMRLRQIAFYATITTAIFVFVLSFILIKIIPSYQAIFDDFDLELPRPTILMIGVSTWAVNYWYLLALPVALMVWLIFSERSRRFFRRKLWSRILPPVAQLRSADLLSLLSISVRAGRPLAGAISTLARYHFDTLVRHKLLFVRNEIEQGTDVWDSMATARLLSPQESCALDNSTSSESRAWSMTQLAQLRQGRVAGRIEIVVTFLQALVILLLAGAVLLVAIACLSPLIDMVSGLSG</sequence>
<evidence type="ECO:0000256" key="4">
    <source>
        <dbReference type="ARBA" id="ARBA00022692"/>
    </source>
</evidence>
<name>A0A5C6CYI8_9BACT</name>
<evidence type="ECO:0000256" key="3">
    <source>
        <dbReference type="ARBA" id="ARBA00022475"/>
    </source>
</evidence>
<keyword evidence="10" id="KW-1185">Reference proteome</keyword>
<evidence type="ECO:0000256" key="6">
    <source>
        <dbReference type="ARBA" id="ARBA00023136"/>
    </source>
</evidence>
<evidence type="ECO:0000256" key="7">
    <source>
        <dbReference type="SAM" id="Phobius"/>
    </source>
</evidence>
<keyword evidence="4 7" id="KW-0812">Transmembrane</keyword>
<evidence type="ECO:0000313" key="9">
    <source>
        <dbReference type="EMBL" id="TWU28056.1"/>
    </source>
</evidence>
<dbReference type="Pfam" id="PF00482">
    <property type="entry name" value="T2SSF"/>
    <property type="match status" value="2"/>
</dbReference>
<feature type="domain" description="Type II secretion system protein GspF" evidence="8">
    <location>
        <begin position="237"/>
        <end position="357"/>
    </location>
</feature>
<dbReference type="InterPro" id="IPR042094">
    <property type="entry name" value="T2SS_GspF_sf"/>
</dbReference>
<dbReference type="AlphaFoldDB" id="A0A5C6CYI8"/>
<evidence type="ECO:0000256" key="5">
    <source>
        <dbReference type="ARBA" id="ARBA00022989"/>
    </source>
</evidence>
<evidence type="ECO:0000313" key="10">
    <source>
        <dbReference type="Proteomes" id="UP000318437"/>
    </source>
</evidence>
<gene>
    <name evidence="9" type="primary">epsF_2</name>
    <name evidence="9" type="ORF">Pla144_13430</name>
</gene>
<dbReference type="GO" id="GO:0005886">
    <property type="term" value="C:plasma membrane"/>
    <property type="evidence" value="ECO:0007669"/>
    <property type="project" value="UniProtKB-SubCell"/>
</dbReference>
<comment type="similarity">
    <text evidence="2">Belongs to the GSP F family.</text>
</comment>
<evidence type="ECO:0000256" key="2">
    <source>
        <dbReference type="ARBA" id="ARBA00005745"/>
    </source>
</evidence>
<keyword evidence="5 7" id="KW-1133">Transmembrane helix</keyword>
<accession>A0A5C6CYI8</accession>
<dbReference type="InterPro" id="IPR018076">
    <property type="entry name" value="T2SS_GspF_dom"/>
</dbReference>
<feature type="transmembrane region" description="Helical" evidence="7">
    <location>
        <begin position="331"/>
        <end position="360"/>
    </location>
</feature>
<keyword evidence="6 7" id="KW-0472">Membrane</keyword>
<dbReference type="Proteomes" id="UP000318437">
    <property type="component" value="Unassembled WGS sequence"/>
</dbReference>
<feature type="transmembrane region" description="Helical" evidence="7">
    <location>
        <begin position="138"/>
        <end position="161"/>
    </location>
</feature>
<comment type="caution">
    <text evidence="9">The sequence shown here is derived from an EMBL/GenBank/DDBJ whole genome shotgun (WGS) entry which is preliminary data.</text>
</comment>
<feature type="transmembrane region" description="Helical" evidence="7">
    <location>
        <begin position="181"/>
        <end position="208"/>
    </location>
</feature>
<organism evidence="9 10">
    <name type="scientific">Bythopirellula polymerisocia</name>
    <dbReference type="NCBI Taxonomy" id="2528003"/>
    <lineage>
        <taxon>Bacteria</taxon>
        <taxon>Pseudomonadati</taxon>
        <taxon>Planctomycetota</taxon>
        <taxon>Planctomycetia</taxon>
        <taxon>Pirellulales</taxon>
        <taxon>Lacipirellulaceae</taxon>
        <taxon>Bythopirellula</taxon>
    </lineage>
</organism>
<proteinExistence type="inferred from homology"/>
<comment type="subcellular location">
    <subcellularLocation>
        <location evidence="1">Cell membrane</location>
        <topology evidence="1">Multi-pass membrane protein</topology>
    </subcellularLocation>
</comment>
<keyword evidence="3" id="KW-1003">Cell membrane</keyword>
<dbReference type="PANTHER" id="PTHR30012:SF0">
    <property type="entry name" value="TYPE II SECRETION SYSTEM PROTEIN F-RELATED"/>
    <property type="match status" value="1"/>
</dbReference>
<dbReference type="EMBL" id="SJPS01000002">
    <property type="protein sequence ID" value="TWU28056.1"/>
    <property type="molecule type" value="Genomic_DNA"/>
</dbReference>
<evidence type="ECO:0000259" key="8">
    <source>
        <dbReference type="Pfam" id="PF00482"/>
    </source>
</evidence>
<feature type="domain" description="Type II secretion system protein GspF" evidence="8">
    <location>
        <begin position="60"/>
        <end position="161"/>
    </location>
</feature>
<dbReference type="PANTHER" id="PTHR30012">
    <property type="entry name" value="GENERAL SECRETION PATHWAY PROTEIN"/>
    <property type="match status" value="1"/>
</dbReference>
<protein>
    <submittedName>
        <fullName evidence="9">Type II secretion system protein F</fullName>
    </submittedName>
</protein>
<dbReference type="Gene3D" id="1.20.81.30">
    <property type="entry name" value="Type II secretion system (T2SS), domain F"/>
    <property type="match status" value="1"/>
</dbReference>
<evidence type="ECO:0000256" key="1">
    <source>
        <dbReference type="ARBA" id="ARBA00004651"/>
    </source>
</evidence>
<dbReference type="InterPro" id="IPR003004">
    <property type="entry name" value="GspF/PilC"/>
</dbReference>
<dbReference type="RefSeq" id="WP_146449124.1">
    <property type="nucleotide sequence ID" value="NZ_SJPS01000002.1"/>
</dbReference>